<dbReference type="PANTHER" id="PTHR43861:SF1">
    <property type="entry name" value="TRANS-ACONITATE 2-METHYLTRANSFERASE"/>
    <property type="match status" value="1"/>
</dbReference>
<dbReference type="InterPro" id="IPR029063">
    <property type="entry name" value="SAM-dependent_MTases_sf"/>
</dbReference>
<evidence type="ECO:0000313" key="5">
    <source>
        <dbReference type="Proteomes" id="UP001428817"/>
    </source>
</evidence>
<dbReference type="Gene3D" id="3.40.50.150">
    <property type="entry name" value="Vaccinia Virus protein VP39"/>
    <property type="match status" value="1"/>
</dbReference>
<gene>
    <name evidence="4" type="ORF">GCM10023321_39170</name>
</gene>
<accession>A0ABP9QC90</accession>
<evidence type="ECO:0000256" key="2">
    <source>
        <dbReference type="ARBA" id="ARBA00022679"/>
    </source>
</evidence>
<proteinExistence type="predicted"/>
<reference evidence="5" key="1">
    <citation type="journal article" date="2019" name="Int. J. Syst. Evol. Microbiol.">
        <title>The Global Catalogue of Microorganisms (GCM) 10K type strain sequencing project: providing services to taxonomists for standard genome sequencing and annotation.</title>
        <authorList>
            <consortium name="The Broad Institute Genomics Platform"/>
            <consortium name="The Broad Institute Genome Sequencing Center for Infectious Disease"/>
            <person name="Wu L."/>
            <person name="Ma J."/>
        </authorList>
    </citation>
    <scope>NUCLEOTIDE SEQUENCE [LARGE SCALE GENOMIC DNA]</scope>
    <source>
        <strain evidence="5">JCM 18303</strain>
    </source>
</reference>
<feature type="domain" description="Methyltransferase" evidence="3">
    <location>
        <begin position="65"/>
        <end position="165"/>
    </location>
</feature>
<dbReference type="PANTHER" id="PTHR43861">
    <property type="entry name" value="TRANS-ACONITATE 2-METHYLTRANSFERASE-RELATED"/>
    <property type="match status" value="1"/>
</dbReference>
<dbReference type="InterPro" id="IPR041698">
    <property type="entry name" value="Methyltransf_25"/>
</dbReference>
<keyword evidence="2" id="KW-0808">Transferase</keyword>
<protein>
    <submittedName>
        <fullName evidence="4">Class I SAM-dependent methyltransferase</fullName>
    </submittedName>
</protein>
<keyword evidence="5" id="KW-1185">Reference proteome</keyword>
<dbReference type="SUPFAM" id="SSF53335">
    <property type="entry name" value="S-adenosyl-L-methionine-dependent methyltransferases"/>
    <property type="match status" value="1"/>
</dbReference>
<comment type="caution">
    <text evidence="4">The sequence shown here is derived from an EMBL/GenBank/DDBJ whole genome shotgun (WGS) entry which is preliminary data.</text>
</comment>
<evidence type="ECO:0000256" key="1">
    <source>
        <dbReference type="ARBA" id="ARBA00022603"/>
    </source>
</evidence>
<sequence length="259" mass="27217">MTGAVMSESGAAEPGTSWRADYSPLAPGYDRLVGILDASAGYHEQLRLSVRRMGLPARGAGLRLLDVGCGTGASTAALLQVLPEAEIVAVDASAPMLERARAKSWPRGVRFVHAGLDQLAGGSEGLPRAARGPFDGALAAFLLLGLPPGEVDAALHALCGLLRPGAPLAVHDCSVADSLGARARWLALSWGLVIPAGALVTGHTEVYRRLCRSVRGFDRVADFERRLSAAGFTDPRSQSVPGWTRDIVYTFLGRRPVSS</sequence>
<dbReference type="GO" id="GO:0008168">
    <property type="term" value="F:methyltransferase activity"/>
    <property type="evidence" value="ECO:0007669"/>
    <property type="project" value="UniProtKB-KW"/>
</dbReference>
<organism evidence="4 5">
    <name type="scientific">Pseudonocardia eucalypti</name>
    <dbReference type="NCBI Taxonomy" id="648755"/>
    <lineage>
        <taxon>Bacteria</taxon>
        <taxon>Bacillati</taxon>
        <taxon>Actinomycetota</taxon>
        <taxon>Actinomycetes</taxon>
        <taxon>Pseudonocardiales</taxon>
        <taxon>Pseudonocardiaceae</taxon>
        <taxon>Pseudonocardia</taxon>
    </lineage>
</organism>
<evidence type="ECO:0000313" key="4">
    <source>
        <dbReference type="EMBL" id="GAA5158853.1"/>
    </source>
</evidence>
<dbReference type="RefSeq" id="WP_345702937.1">
    <property type="nucleotide sequence ID" value="NZ_BAABJP010000015.1"/>
</dbReference>
<dbReference type="GO" id="GO:0032259">
    <property type="term" value="P:methylation"/>
    <property type="evidence" value="ECO:0007669"/>
    <property type="project" value="UniProtKB-KW"/>
</dbReference>
<name>A0ABP9QC90_9PSEU</name>
<dbReference type="CDD" id="cd02440">
    <property type="entry name" value="AdoMet_MTases"/>
    <property type="match status" value="1"/>
</dbReference>
<dbReference type="Pfam" id="PF13649">
    <property type="entry name" value="Methyltransf_25"/>
    <property type="match status" value="1"/>
</dbReference>
<keyword evidence="1 4" id="KW-0489">Methyltransferase</keyword>
<dbReference type="Proteomes" id="UP001428817">
    <property type="component" value="Unassembled WGS sequence"/>
</dbReference>
<dbReference type="EMBL" id="BAABJP010000015">
    <property type="protein sequence ID" value="GAA5158853.1"/>
    <property type="molecule type" value="Genomic_DNA"/>
</dbReference>
<evidence type="ECO:0000259" key="3">
    <source>
        <dbReference type="Pfam" id="PF13649"/>
    </source>
</evidence>